<dbReference type="EMBL" id="PTJD01000014">
    <property type="protein sequence ID" value="PPK92414.1"/>
    <property type="molecule type" value="Genomic_DNA"/>
</dbReference>
<dbReference type="RefSeq" id="WP_104434634.1">
    <property type="nucleotide sequence ID" value="NZ_PTJD01000014.1"/>
</dbReference>
<feature type="domain" description="N-acetyltransferase" evidence="1">
    <location>
        <begin position="6"/>
        <end position="97"/>
    </location>
</feature>
<organism evidence="2 3">
    <name type="scientific">Kineococcus xinjiangensis</name>
    <dbReference type="NCBI Taxonomy" id="512762"/>
    <lineage>
        <taxon>Bacteria</taxon>
        <taxon>Bacillati</taxon>
        <taxon>Actinomycetota</taxon>
        <taxon>Actinomycetes</taxon>
        <taxon>Kineosporiales</taxon>
        <taxon>Kineosporiaceae</taxon>
        <taxon>Kineococcus</taxon>
    </lineage>
</organism>
<keyword evidence="3" id="KW-1185">Reference proteome</keyword>
<evidence type="ECO:0000259" key="1">
    <source>
        <dbReference type="PROSITE" id="PS51729"/>
    </source>
</evidence>
<dbReference type="AlphaFoldDB" id="A0A2S6IDX0"/>
<dbReference type="SUPFAM" id="SSF55729">
    <property type="entry name" value="Acyl-CoA N-acyltransferases (Nat)"/>
    <property type="match status" value="1"/>
</dbReference>
<evidence type="ECO:0000313" key="3">
    <source>
        <dbReference type="Proteomes" id="UP000239485"/>
    </source>
</evidence>
<dbReference type="Gene3D" id="3.40.630.30">
    <property type="match status" value="1"/>
</dbReference>
<dbReference type="PROSITE" id="PS51729">
    <property type="entry name" value="GNAT_YJDJ"/>
    <property type="match status" value="1"/>
</dbReference>
<evidence type="ECO:0000313" key="2">
    <source>
        <dbReference type="EMBL" id="PPK92414.1"/>
    </source>
</evidence>
<dbReference type="InterPro" id="IPR045057">
    <property type="entry name" value="Gcn5-rel_NAT"/>
</dbReference>
<dbReference type="InterPro" id="IPR016181">
    <property type="entry name" value="Acyl_CoA_acyltransferase"/>
</dbReference>
<dbReference type="PANTHER" id="PTHR31435">
    <property type="entry name" value="PROTEIN NATD1"/>
    <property type="match status" value="1"/>
</dbReference>
<dbReference type="CDD" id="cd04301">
    <property type="entry name" value="NAT_SF"/>
    <property type="match status" value="1"/>
</dbReference>
<gene>
    <name evidence="2" type="ORF">CLV92_11415</name>
</gene>
<dbReference type="OrthoDB" id="5405911at2"/>
<protein>
    <recommendedName>
        <fullName evidence="1">N-acetyltransferase domain-containing protein</fullName>
    </recommendedName>
</protein>
<proteinExistence type="predicted"/>
<dbReference type="Pfam" id="PF14542">
    <property type="entry name" value="Acetyltransf_CG"/>
    <property type="match status" value="1"/>
</dbReference>
<name>A0A2S6IDX0_9ACTN</name>
<comment type="caution">
    <text evidence="2">The sequence shown here is derived from an EMBL/GenBank/DDBJ whole genome shotgun (WGS) entry which is preliminary data.</text>
</comment>
<dbReference type="InterPro" id="IPR031165">
    <property type="entry name" value="GNAT_YJDJ"/>
</dbReference>
<dbReference type="Proteomes" id="UP000239485">
    <property type="component" value="Unassembled WGS sequence"/>
</dbReference>
<sequence length="98" mass="10913">MDVTVTHQEDRHRYEAHADGAVVGVLDYRPAGDPPGSIAVFTHTGVPPQHEGRGIAARLVREALDDMRRQDRRIVPACSYVAAWVQRHAEEYGDLVAR</sequence>
<reference evidence="2 3" key="1">
    <citation type="submission" date="2018-02" db="EMBL/GenBank/DDBJ databases">
        <title>Genomic Encyclopedia of Archaeal and Bacterial Type Strains, Phase II (KMG-II): from individual species to whole genera.</title>
        <authorList>
            <person name="Goeker M."/>
        </authorList>
    </citation>
    <scope>NUCLEOTIDE SEQUENCE [LARGE SCALE GENOMIC DNA]</scope>
    <source>
        <strain evidence="2 3">DSM 22857</strain>
    </source>
</reference>
<accession>A0A2S6IDX0</accession>
<dbReference type="PANTHER" id="PTHR31435:SF10">
    <property type="entry name" value="BSR4717 PROTEIN"/>
    <property type="match status" value="1"/>
</dbReference>